<dbReference type="EMBL" id="BK015928">
    <property type="protein sequence ID" value="DAF85660.1"/>
    <property type="molecule type" value="Genomic_DNA"/>
</dbReference>
<proteinExistence type="predicted"/>
<accession>A0A8S5TTX2</accession>
<evidence type="ECO:0000313" key="1">
    <source>
        <dbReference type="EMBL" id="DAF85660.1"/>
    </source>
</evidence>
<organism evidence="1">
    <name type="scientific">Siphoviridae sp. ctYcY12</name>
    <dbReference type="NCBI Taxonomy" id="2825550"/>
    <lineage>
        <taxon>Viruses</taxon>
        <taxon>Duplodnaviria</taxon>
        <taxon>Heunggongvirae</taxon>
        <taxon>Uroviricota</taxon>
        <taxon>Caudoviricetes</taxon>
    </lineage>
</organism>
<sequence>MQIITGFTGTNHITAEMDRDVNIGILGPQSYVLSVGKKIESEVASNNEIKISDGVIVHQGCAGVIKKNTYDSVTIMNGSQGMKRVDLIVLRYERNQDTGVESLGLEVMQGTPAESDPVIPEYIEGDIQAGDLVADMPLYKVELDGINIVAVEPLFQVLMDMSTLNAYLSELTNNLQFGVSTQITVNPGLQEIEIPLNAHFPDTNYGVIVTTSLSPQYVAATVQNALNKVDKFVLRIYSSYSSPIYGVVNWIAFKN</sequence>
<reference evidence="1" key="1">
    <citation type="journal article" date="2021" name="Proc. Natl. Acad. Sci. U.S.A.">
        <title>A Catalog of Tens of Thousands of Viruses from Human Metagenomes Reveals Hidden Associations with Chronic Diseases.</title>
        <authorList>
            <person name="Tisza M.J."/>
            <person name="Buck C.B."/>
        </authorList>
    </citation>
    <scope>NUCLEOTIDE SEQUENCE</scope>
    <source>
        <strain evidence="1">CtYcY12</strain>
    </source>
</reference>
<name>A0A8S5TTX2_9CAUD</name>
<protein>
    <submittedName>
        <fullName evidence="1">Uncharacterized protein</fullName>
    </submittedName>
</protein>